<evidence type="ECO:0000313" key="2">
    <source>
        <dbReference type="Proteomes" id="UP000652760"/>
    </source>
</evidence>
<keyword evidence="2" id="KW-1185">Reference proteome</keyword>
<dbReference type="RefSeq" id="WP_200199169.1">
    <property type="nucleotide sequence ID" value="NZ_JAENHM010000087.1"/>
</dbReference>
<accession>A0ABS1FGF3</accession>
<dbReference type="EMBL" id="JAENHM010000087">
    <property type="protein sequence ID" value="MBK1842512.1"/>
    <property type="molecule type" value="Genomic_DNA"/>
</dbReference>
<evidence type="ECO:0000313" key="1">
    <source>
        <dbReference type="EMBL" id="MBK1842512.1"/>
    </source>
</evidence>
<comment type="caution">
    <text evidence="1">The sequence shown here is derived from an EMBL/GenBank/DDBJ whole genome shotgun (WGS) entry which is preliminary data.</text>
</comment>
<dbReference type="Proteomes" id="UP000652760">
    <property type="component" value="Unassembled WGS sequence"/>
</dbReference>
<organism evidence="1 2">
    <name type="scientific">Azospirillum endophyticum</name>
    <dbReference type="NCBI Taxonomy" id="2800326"/>
    <lineage>
        <taxon>Bacteria</taxon>
        <taxon>Pseudomonadati</taxon>
        <taxon>Pseudomonadota</taxon>
        <taxon>Alphaproteobacteria</taxon>
        <taxon>Rhodospirillales</taxon>
        <taxon>Azospirillaceae</taxon>
        <taxon>Azospirillum</taxon>
    </lineage>
</organism>
<protein>
    <submittedName>
        <fullName evidence="1">Uncharacterized protein</fullName>
    </submittedName>
</protein>
<proteinExistence type="predicted"/>
<reference evidence="2" key="1">
    <citation type="submission" date="2021-01" db="EMBL/GenBank/DDBJ databases">
        <title>Genome public.</title>
        <authorList>
            <person name="Liu C."/>
            <person name="Sun Q."/>
        </authorList>
    </citation>
    <scope>NUCLEOTIDE SEQUENCE [LARGE SCALE GENOMIC DNA]</scope>
    <source>
        <strain evidence="2">YIM B02556</strain>
    </source>
</reference>
<gene>
    <name evidence="1" type="ORF">JHL17_34480</name>
</gene>
<name>A0ABS1FGF3_9PROT</name>
<sequence length="49" mass="5854">MKSRFVDQQKQGLDYIRQSAGRPFTKIKIRVIRAQIRDIRVDLARHRST</sequence>